<proteinExistence type="predicted"/>
<keyword evidence="2" id="KW-1185">Reference proteome</keyword>
<accession>A0A480ASG7</accession>
<dbReference type="AlphaFoldDB" id="A0A480ASG7"/>
<dbReference type="Proteomes" id="UP000301751">
    <property type="component" value="Unassembled WGS sequence"/>
</dbReference>
<dbReference type="OrthoDB" id="6057621at2"/>
<sequence>MTQAATPTTRNEGWGFWGTMTDRAAAAWPLAVASISAATGEDAEAAATFLDSRHGRHFADELLNQLGEGGDLAGAIERTTSRFMAWKIGRATSLRTGIPRGLPYLLGHVINEQVNAEAVAA</sequence>
<organism evidence="1 2">
    <name type="scientific">Pseudaquabacterium pictum</name>
    <dbReference type="NCBI Taxonomy" id="2315236"/>
    <lineage>
        <taxon>Bacteria</taxon>
        <taxon>Pseudomonadati</taxon>
        <taxon>Pseudomonadota</taxon>
        <taxon>Betaproteobacteria</taxon>
        <taxon>Burkholderiales</taxon>
        <taxon>Sphaerotilaceae</taxon>
        <taxon>Pseudaquabacterium</taxon>
    </lineage>
</organism>
<protein>
    <submittedName>
        <fullName evidence="1">Uncharacterized protein</fullName>
    </submittedName>
</protein>
<name>A0A480ASG7_9BURK</name>
<dbReference type="RefSeq" id="WP_137734096.1">
    <property type="nucleotide sequence ID" value="NZ_BJCL01000009.1"/>
</dbReference>
<evidence type="ECO:0000313" key="1">
    <source>
        <dbReference type="EMBL" id="GCL64363.1"/>
    </source>
</evidence>
<comment type="caution">
    <text evidence="1">The sequence shown here is derived from an EMBL/GenBank/DDBJ whole genome shotgun (WGS) entry which is preliminary data.</text>
</comment>
<dbReference type="EMBL" id="BJCL01000009">
    <property type="protein sequence ID" value="GCL64363.1"/>
    <property type="molecule type" value="Genomic_DNA"/>
</dbReference>
<evidence type="ECO:0000313" key="2">
    <source>
        <dbReference type="Proteomes" id="UP000301751"/>
    </source>
</evidence>
<gene>
    <name evidence="1" type="ORF">AQPW35_34440</name>
</gene>
<reference evidence="2" key="1">
    <citation type="submission" date="2019-03" db="EMBL/GenBank/DDBJ databases">
        <title>Aquabacterium pictum sp.nov., the first bacteriochlorophyll a-containing freshwater bacterium in the genus Aquabacterium of the class Betaproteobacteria.</title>
        <authorList>
            <person name="Hirose S."/>
            <person name="Tank M."/>
            <person name="Hara E."/>
            <person name="Tamaki H."/>
            <person name="Takaichi S."/>
            <person name="Haruta S."/>
            <person name="Hanada S."/>
        </authorList>
    </citation>
    <scope>NUCLEOTIDE SEQUENCE [LARGE SCALE GENOMIC DNA]</scope>
    <source>
        <strain evidence="2">W35</strain>
    </source>
</reference>